<feature type="signal peptide" evidence="2">
    <location>
        <begin position="1"/>
        <end position="18"/>
    </location>
</feature>
<comment type="caution">
    <text evidence="3">The sequence shown here is derived from an EMBL/GenBank/DDBJ whole genome shotgun (WGS) entry which is preliminary data.</text>
</comment>
<accession>A0ABS1M4Y4</accession>
<protein>
    <recommendedName>
        <fullName evidence="5">DUF732 domain-containing protein</fullName>
    </recommendedName>
</protein>
<feature type="chain" id="PRO_5045560047" description="DUF732 domain-containing protein" evidence="2">
    <location>
        <begin position="19"/>
        <end position="115"/>
    </location>
</feature>
<evidence type="ECO:0000256" key="1">
    <source>
        <dbReference type="SAM" id="MobiDB-lite"/>
    </source>
</evidence>
<evidence type="ECO:0000313" key="3">
    <source>
        <dbReference type="EMBL" id="MBL1075235.1"/>
    </source>
</evidence>
<dbReference type="EMBL" id="JAERRJ010000004">
    <property type="protein sequence ID" value="MBL1075235.1"/>
    <property type="molecule type" value="Genomic_DNA"/>
</dbReference>
<name>A0ABS1M4Y4_9NOCA</name>
<proteinExistence type="predicted"/>
<dbReference type="RefSeq" id="WP_201947033.1">
    <property type="nucleotide sequence ID" value="NZ_JAERRJ010000004.1"/>
</dbReference>
<keyword evidence="4" id="KW-1185">Reference proteome</keyword>
<keyword evidence="2" id="KW-0732">Signal</keyword>
<feature type="region of interest" description="Disordered" evidence="1">
    <location>
        <begin position="23"/>
        <end position="46"/>
    </location>
</feature>
<evidence type="ECO:0008006" key="5">
    <source>
        <dbReference type="Google" id="ProtNLM"/>
    </source>
</evidence>
<dbReference type="PROSITE" id="PS51257">
    <property type="entry name" value="PROKAR_LIPOPROTEIN"/>
    <property type="match status" value="1"/>
</dbReference>
<organism evidence="3 4">
    <name type="scientific">Nocardia acididurans</name>
    <dbReference type="NCBI Taxonomy" id="2802282"/>
    <lineage>
        <taxon>Bacteria</taxon>
        <taxon>Bacillati</taxon>
        <taxon>Actinomycetota</taxon>
        <taxon>Actinomycetes</taxon>
        <taxon>Mycobacteriales</taxon>
        <taxon>Nocardiaceae</taxon>
        <taxon>Nocardia</taxon>
    </lineage>
</organism>
<feature type="compositionally biased region" description="Low complexity" evidence="1">
    <location>
        <begin position="23"/>
        <end position="40"/>
    </location>
</feature>
<evidence type="ECO:0000313" key="4">
    <source>
        <dbReference type="Proteomes" id="UP000602198"/>
    </source>
</evidence>
<dbReference type="Proteomes" id="UP000602198">
    <property type="component" value="Unassembled WGS sequence"/>
</dbReference>
<sequence length="115" mass="11475">MTRTAVAITVSAAAIALAGCGASETTTATTAPAPTTTQPAATPPAAPMDLRASTCRDLLPMVAQTRNGGGDGAVTKAVEDAIAWMPTTPEWTSLSEEDRQAAIDGVRDAATGTCG</sequence>
<reference evidence="3 4" key="1">
    <citation type="submission" date="2021-01" db="EMBL/GenBank/DDBJ databases">
        <title>WGS of actinomycetes isolated from Thailand.</title>
        <authorList>
            <person name="Thawai C."/>
        </authorList>
    </citation>
    <scope>NUCLEOTIDE SEQUENCE [LARGE SCALE GENOMIC DNA]</scope>
    <source>
        <strain evidence="3 4">LPG 2</strain>
    </source>
</reference>
<gene>
    <name evidence="3" type="ORF">JK358_12610</name>
</gene>
<evidence type="ECO:0000256" key="2">
    <source>
        <dbReference type="SAM" id="SignalP"/>
    </source>
</evidence>